<dbReference type="InterPro" id="IPR003593">
    <property type="entry name" value="AAA+_ATPase"/>
</dbReference>
<dbReference type="GO" id="GO:0005886">
    <property type="term" value="C:plasma membrane"/>
    <property type="evidence" value="ECO:0007669"/>
    <property type="project" value="UniProtKB-SubCell"/>
</dbReference>
<protein>
    <submittedName>
        <fullName evidence="11">Ribose transport system ATP-binding protein</fullName>
    </submittedName>
</protein>
<keyword evidence="4" id="KW-0762">Sugar transport</keyword>
<name>A0A841RP27_9BACI</name>
<evidence type="ECO:0000256" key="5">
    <source>
        <dbReference type="ARBA" id="ARBA00022737"/>
    </source>
</evidence>
<sequence>MSNLVIEMENITKEYPGTIALQGVNLQIHAGEVHTIAGENGAGKSTLMKILAGAITPTQGIVKIKGEMRKEFSPKIAAAEGIGIIYQEFNLVPYLTVEENILLGKENTRGLFVDKRKNLQLTQKALDRVGASFSPKSYVKDLGVAEQQLVEIAKSVSKEVDVLIMDEPTAALTGEEIKKLFTLIRQLKNEGVSIIYISHKFEEMFEISDRITILRDGEYIATKKIEDLNHEKLIQLMVGRELSMSMKTSSAQDEVILKVEKLSSTDKIDSISFQLRKGEVLGIAGLLGSGRTELAKTLYGINPITGGSFSIKNKKITKVKSPEHAIKIGIGLIPEDRKNEGLVLGQDCAKNIILPALKQISYGFFLNSRQEKEIISAYKEKLRIKYYPGQLAGELSGGNQQKLVIAKALATNVDILIFDEPTRGVDIGAKQEIYNLMNQFLQEGKAIIMISSEMPELLNIADRIAVMTEGKLAGILDNKDATQEKILQLAAGINSNGEVIV</sequence>
<keyword evidence="3" id="KW-1003">Cell membrane</keyword>
<evidence type="ECO:0000256" key="4">
    <source>
        <dbReference type="ARBA" id="ARBA00022597"/>
    </source>
</evidence>
<comment type="subcellular location">
    <subcellularLocation>
        <location evidence="1">Cell membrane</location>
        <topology evidence="1">Peripheral membrane protein</topology>
    </subcellularLocation>
</comment>
<dbReference type="EMBL" id="JACHON010000003">
    <property type="protein sequence ID" value="MBB6512418.1"/>
    <property type="molecule type" value="Genomic_DNA"/>
</dbReference>
<keyword evidence="5" id="KW-0677">Repeat</keyword>
<proteinExistence type="predicted"/>
<keyword evidence="9" id="KW-0472">Membrane</keyword>
<evidence type="ECO:0000256" key="8">
    <source>
        <dbReference type="ARBA" id="ARBA00022967"/>
    </source>
</evidence>
<keyword evidence="6" id="KW-0547">Nucleotide-binding</keyword>
<dbReference type="PANTHER" id="PTHR43790">
    <property type="entry name" value="CARBOHYDRATE TRANSPORT ATP-BINDING PROTEIN MG119-RELATED"/>
    <property type="match status" value="1"/>
</dbReference>
<dbReference type="SMART" id="SM00382">
    <property type="entry name" value="AAA"/>
    <property type="match status" value="2"/>
</dbReference>
<dbReference type="PANTHER" id="PTHR43790:SF3">
    <property type="entry name" value="D-ALLOSE IMPORT ATP-BINDING PROTEIN ALSA-RELATED"/>
    <property type="match status" value="1"/>
</dbReference>
<evidence type="ECO:0000256" key="7">
    <source>
        <dbReference type="ARBA" id="ARBA00022840"/>
    </source>
</evidence>
<evidence type="ECO:0000313" key="11">
    <source>
        <dbReference type="EMBL" id="MBB6512418.1"/>
    </source>
</evidence>
<dbReference type="AlphaFoldDB" id="A0A841RP27"/>
<dbReference type="InterPro" id="IPR003439">
    <property type="entry name" value="ABC_transporter-like_ATP-bd"/>
</dbReference>
<feature type="domain" description="ABC transporter" evidence="10">
    <location>
        <begin position="251"/>
        <end position="494"/>
    </location>
</feature>
<evidence type="ECO:0000256" key="1">
    <source>
        <dbReference type="ARBA" id="ARBA00004202"/>
    </source>
</evidence>
<keyword evidence="2" id="KW-0813">Transport</keyword>
<keyword evidence="7 11" id="KW-0067">ATP-binding</keyword>
<dbReference type="PROSITE" id="PS50893">
    <property type="entry name" value="ABC_TRANSPORTER_2"/>
    <property type="match status" value="2"/>
</dbReference>
<dbReference type="InterPro" id="IPR050107">
    <property type="entry name" value="ABC_carbohydrate_import_ATPase"/>
</dbReference>
<dbReference type="Proteomes" id="UP000572212">
    <property type="component" value="Unassembled WGS sequence"/>
</dbReference>
<evidence type="ECO:0000256" key="3">
    <source>
        <dbReference type="ARBA" id="ARBA00022475"/>
    </source>
</evidence>
<keyword evidence="8" id="KW-1278">Translocase</keyword>
<dbReference type="GO" id="GO:0016887">
    <property type="term" value="F:ATP hydrolysis activity"/>
    <property type="evidence" value="ECO:0007669"/>
    <property type="project" value="InterPro"/>
</dbReference>
<comment type="caution">
    <text evidence="11">The sequence shown here is derived from an EMBL/GenBank/DDBJ whole genome shotgun (WGS) entry which is preliminary data.</text>
</comment>
<dbReference type="CDD" id="cd03215">
    <property type="entry name" value="ABC_Carb_Monos_II"/>
    <property type="match status" value="1"/>
</dbReference>
<reference evidence="11 12" key="1">
    <citation type="submission" date="2020-08" db="EMBL/GenBank/DDBJ databases">
        <title>Genomic Encyclopedia of Type Strains, Phase IV (KMG-IV): sequencing the most valuable type-strain genomes for metagenomic binning, comparative biology and taxonomic classification.</title>
        <authorList>
            <person name="Goeker M."/>
        </authorList>
    </citation>
    <scope>NUCLEOTIDE SEQUENCE [LARGE SCALE GENOMIC DNA]</scope>
    <source>
        <strain evidence="11 12">DSM 11805</strain>
    </source>
</reference>
<keyword evidence="12" id="KW-1185">Reference proteome</keyword>
<evidence type="ECO:0000256" key="2">
    <source>
        <dbReference type="ARBA" id="ARBA00022448"/>
    </source>
</evidence>
<evidence type="ECO:0000313" key="12">
    <source>
        <dbReference type="Proteomes" id="UP000572212"/>
    </source>
</evidence>
<dbReference type="FunFam" id="3.40.50.300:FF:000127">
    <property type="entry name" value="Ribose import ATP-binding protein RbsA"/>
    <property type="match status" value="1"/>
</dbReference>
<dbReference type="CDD" id="cd03216">
    <property type="entry name" value="ABC_Carb_Monos_I"/>
    <property type="match status" value="1"/>
</dbReference>
<evidence type="ECO:0000256" key="6">
    <source>
        <dbReference type="ARBA" id="ARBA00022741"/>
    </source>
</evidence>
<dbReference type="RefSeq" id="WP_184245614.1">
    <property type="nucleotide sequence ID" value="NZ_BAAACU010000058.1"/>
</dbReference>
<dbReference type="InterPro" id="IPR017871">
    <property type="entry name" value="ABC_transporter-like_CS"/>
</dbReference>
<dbReference type="SUPFAM" id="SSF52540">
    <property type="entry name" value="P-loop containing nucleoside triphosphate hydrolases"/>
    <property type="match status" value="2"/>
</dbReference>
<accession>A0A841RP27</accession>
<dbReference type="GO" id="GO:0005524">
    <property type="term" value="F:ATP binding"/>
    <property type="evidence" value="ECO:0007669"/>
    <property type="project" value="UniProtKB-KW"/>
</dbReference>
<dbReference type="Gene3D" id="3.40.50.300">
    <property type="entry name" value="P-loop containing nucleotide triphosphate hydrolases"/>
    <property type="match status" value="2"/>
</dbReference>
<organism evidence="11 12">
    <name type="scientific">Gracilibacillus halotolerans</name>
    <dbReference type="NCBI Taxonomy" id="74386"/>
    <lineage>
        <taxon>Bacteria</taxon>
        <taxon>Bacillati</taxon>
        <taxon>Bacillota</taxon>
        <taxon>Bacilli</taxon>
        <taxon>Bacillales</taxon>
        <taxon>Bacillaceae</taxon>
        <taxon>Gracilibacillus</taxon>
    </lineage>
</organism>
<dbReference type="InterPro" id="IPR027417">
    <property type="entry name" value="P-loop_NTPase"/>
</dbReference>
<feature type="domain" description="ABC transporter" evidence="10">
    <location>
        <begin position="6"/>
        <end position="241"/>
    </location>
</feature>
<evidence type="ECO:0000256" key="9">
    <source>
        <dbReference type="ARBA" id="ARBA00023136"/>
    </source>
</evidence>
<evidence type="ECO:0000259" key="10">
    <source>
        <dbReference type="PROSITE" id="PS50893"/>
    </source>
</evidence>
<dbReference type="Pfam" id="PF00005">
    <property type="entry name" value="ABC_tran"/>
    <property type="match status" value="2"/>
</dbReference>
<dbReference type="PROSITE" id="PS00211">
    <property type="entry name" value="ABC_TRANSPORTER_1"/>
    <property type="match status" value="1"/>
</dbReference>
<gene>
    <name evidence="11" type="ORF">GGQ92_001201</name>
</gene>